<dbReference type="Proteomes" id="UP000302218">
    <property type="component" value="Plasmid pNVE500"/>
</dbReference>
<evidence type="ECO:0000313" key="1">
    <source>
        <dbReference type="EMBL" id="QCS44650.1"/>
    </source>
</evidence>
<evidence type="ECO:0000313" key="2">
    <source>
        <dbReference type="Proteomes" id="UP000302218"/>
    </source>
</evidence>
<keyword evidence="1" id="KW-0614">Plasmid</keyword>
<organism evidence="1 2">
    <name type="scientific">Natrinema versiforme</name>
    <dbReference type="NCBI Taxonomy" id="88724"/>
    <lineage>
        <taxon>Archaea</taxon>
        <taxon>Methanobacteriati</taxon>
        <taxon>Methanobacteriota</taxon>
        <taxon>Stenosarchaea group</taxon>
        <taxon>Halobacteria</taxon>
        <taxon>Halobacteriales</taxon>
        <taxon>Natrialbaceae</taxon>
        <taxon>Natrinema</taxon>
    </lineage>
</organism>
<dbReference type="EMBL" id="CP040331">
    <property type="protein sequence ID" value="QCS44650.1"/>
    <property type="molecule type" value="Genomic_DNA"/>
</dbReference>
<dbReference type="KEGG" id="nvr:FEJ81_20300"/>
<dbReference type="Pfam" id="PF03683">
    <property type="entry name" value="UPF0175"/>
    <property type="match status" value="1"/>
</dbReference>
<dbReference type="RefSeq" id="WP_006183651.1">
    <property type="nucleotide sequence ID" value="NZ_CP040331.1"/>
</dbReference>
<proteinExistence type="predicted"/>
<sequence>MTTDRCSPHIDHTEEFATTIGLYVLGEISLGKAAERAGITRWEMTEILTAAGVEIRLGPQTMDDLKDELETALDIE</sequence>
<dbReference type="GeneID" id="40267668"/>
<accession>A0A4P8WMC3</accession>
<dbReference type="OrthoDB" id="93800at2157"/>
<geneLocation type="plasmid" evidence="2">
    <name>pnve500</name>
</geneLocation>
<name>A0A4P8WMC3_9EURY</name>
<dbReference type="AlphaFoldDB" id="A0A4P8WMC3"/>
<protein>
    <submittedName>
        <fullName evidence="1">Uncharacterized protein</fullName>
    </submittedName>
</protein>
<reference evidence="2" key="1">
    <citation type="submission" date="2019-05" db="EMBL/GenBank/DDBJ databases">
        <title>Genome sequence and methylation pattern of the halophilic Archaeon Natrinema versiforme BOL5-4.</title>
        <authorList>
            <person name="DasSarma P."/>
            <person name="Anton B.P."/>
            <person name="DasSarma S.L."/>
            <person name="Martinez F.L."/>
            <person name="Guzman D."/>
            <person name="Roberts R.J."/>
            <person name="DasSarma S."/>
        </authorList>
    </citation>
    <scope>NUCLEOTIDE SEQUENCE [LARGE SCALE GENOMIC DNA]</scope>
    <source>
        <strain evidence="2">BOL5-4</strain>
        <plasmid evidence="2">pnve500</plasmid>
    </source>
</reference>
<gene>
    <name evidence="1" type="ORF">FEJ81_20300</name>
</gene>
<dbReference type="InterPro" id="IPR005368">
    <property type="entry name" value="UPF0175"/>
</dbReference>